<dbReference type="InterPro" id="IPR011598">
    <property type="entry name" value="bHLH_dom"/>
</dbReference>
<keyword evidence="8" id="KW-1185">Reference proteome</keyword>
<gene>
    <name evidence="7" type="ORF">NTEN_LOCUS8329</name>
</gene>
<dbReference type="GO" id="GO:0046983">
    <property type="term" value="F:protein dimerization activity"/>
    <property type="evidence" value="ECO:0007669"/>
    <property type="project" value="InterPro"/>
</dbReference>
<dbReference type="SUPFAM" id="SSF47459">
    <property type="entry name" value="HLH, helix-loop-helix DNA-binding domain"/>
    <property type="match status" value="1"/>
</dbReference>
<protein>
    <recommendedName>
        <fullName evidence="6">BHLH domain-containing protein</fullName>
    </recommendedName>
</protein>
<dbReference type="GO" id="GO:0032502">
    <property type="term" value="P:developmental process"/>
    <property type="evidence" value="ECO:0007669"/>
    <property type="project" value="TreeGrafter"/>
</dbReference>
<dbReference type="SMART" id="SM00353">
    <property type="entry name" value="HLH"/>
    <property type="match status" value="1"/>
</dbReference>
<evidence type="ECO:0000256" key="5">
    <source>
        <dbReference type="SAM" id="MobiDB-lite"/>
    </source>
</evidence>
<dbReference type="Gene3D" id="4.10.280.10">
    <property type="entry name" value="Helix-loop-helix DNA-binding domain"/>
    <property type="match status" value="1"/>
</dbReference>
<feature type="non-terminal residue" evidence="7">
    <location>
        <position position="310"/>
    </location>
</feature>
<dbReference type="EMBL" id="CADCXU010012596">
    <property type="protein sequence ID" value="CAB0002542.1"/>
    <property type="molecule type" value="Genomic_DNA"/>
</dbReference>
<evidence type="ECO:0000256" key="1">
    <source>
        <dbReference type="ARBA" id="ARBA00023015"/>
    </source>
</evidence>
<dbReference type="GO" id="GO:0000977">
    <property type="term" value="F:RNA polymerase II transcription regulatory region sequence-specific DNA binding"/>
    <property type="evidence" value="ECO:0007669"/>
    <property type="project" value="TreeGrafter"/>
</dbReference>
<dbReference type="FunFam" id="4.10.280.10:FF:000035">
    <property type="entry name" value="Pancreas-specific transcription factor 1a"/>
    <property type="match status" value="1"/>
</dbReference>
<feature type="compositionally biased region" description="Low complexity" evidence="5">
    <location>
        <begin position="164"/>
        <end position="180"/>
    </location>
</feature>
<dbReference type="AlphaFoldDB" id="A0A6H5GHN8"/>
<keyword evidence="4" id="KW-0539">Nucleus</keyword>
<keyword evidence="1" id="KW-0805">Transcription regulation</keyword>
<dbReference type="PROSITE" id="PS50888">
    <property type="entry name" value="BHLH"/>
    <property type="match status" value="1"/>
</dbReference>
<dbReference type="CDD" id="cd11415">
    <property type="entry name" value="bHLH_TS_FERD3L_NATO3"/>
    <property type="match status" value="1"/>
</dbReference>
<evidence type="ECO:0000313" key="7">
    <source>
        <dbReference type="EMBL" id="CAB0002542.1"/>
    </source>
</evidence>
<evidence type="ECO:0000313" key="8">
    <source>
        <dbReference type="Proteomes" id="UP000479000"/>
    </source>
</evidence>
<dbReference type="GO" id="GO:0000981">
    <property type="term" value="F:DNA-binding transcription factor activity, RNA polymerase II-specific"/>
    <property type="evidence" value="ECO:0007669"/>
    <property type="project" value="TreeGrafter"/>
</dbReference>
<dbReference type="PANTHER" id="PTHR23349">
    <property type="entry name" value="BASIC HELIX-LOOP-HELIX TRANSCRIPTION FACTOR, TWIST"/>
    <property type="match status" value="1"/>
</dbReference>
<evidence type="ECO:0000256" key="3">
    <source>
        <dbReference type="ARBA" id="ARBA00023163"/>
    </source>
</evidence>
<evidence type="ECO:0000256" key="4">
    <source>
        <dbReference type="ARBA" id="ARBA00023242"/>
    </source>
</evidence>
<name>A0A6H5GHN8_9HEMI</name>
<dbReference type="Proteomes" id="UP000479000">
    <property type="component" value="Unassembled WGS sequence"/>
</dbReference>
<dbReference type="InterPro" id="IPR036638">
    <property type="entry name" value="HLH_DNA-bd_sf"/>
</dbReference>
<feature type="region of interest" description="Disordered" evidence="5">
    <location>
        <begin position="22"/>
        <end position="66"/>
    </location>
</feature>
<proteinExistence type="predicted"/>
<dbReference type="OrthoDB" id="6375462at2759"/>
<dbReference type="InterPro" id="IPR050283">
    <property type="entry name" value="E-box_TF_Regulators"/>
</dbReference>
<evidence type="ECO:0000259" key="6">
    <source>
        <dbReference type="PROSITE" id="PS50888"/>
    </source>
</evidence>
<feature type="region of interest" description="Disordered" evidence="5">
    <location>
        <begin position="161"/>
        <end position="189"/>
    </location>
</feature>
<dbReference type="Pfam" id="PF00010">
    <property type="entry name" value="HLH"/>
    <property type="match status" value="1"/>
</dbReference>
<dbReference type="PANTHER" id="PTHR23349:SF63">
    <property type="entry name" value="FER3-LIKE PROTEIN"/>
    <property type="match status" value="1"/>
</dbReference>
<reference evidence="7 8" key="1">
    <citation type="submission" date="2020-02" db="EMBL/GenBank/DDBJ databases">
        <authorList>
            <person name="Ferguson B K."/>
        </authorList>
    </citation>
    <scope>NUCLEOTIDE SEQUENCE [LARGE SCALE GENOMIC DNA]</scope>
</reference>
<feature type="domain" description="BHLH" evidence="6">
    <location>
        <begin position="192"/>
        <end position="244"/>
    </location>
</feature>
<keyword evidence="2" id="KW-0238">DNA-binding</keyword>
<evidence type="ECO:0000256" key="2">
    <source>
        <dbReference type="ARBA" id="ARBA00023125"/>
    </source>
</evidence>
<accession>A0A6H5GHN8</accession>
<sequence>MDTSSNLDCSGHVVVNSETFRMKRNRKPQSASATHARDGERWHRRIPPRSPRSRQNSIVTKPGKTARDKISNKLTIWSKRRFSRDLVPTSLSFRASSVRHFEVLKKNYGQCGDMYCGGGSGAPGMWGHGGYASLGCPSELWPPPPNHPAILHHRMLRSGGINQNGTLSSGSTGSNGSAGSQRKPRRRVATIAQRRAANIRERRRMFNLNEAFDKLRRKVPTFAYEKRLSRIETLRLAITYISFMSELLNGTQGDHMGPPSPIYQSHRDYIPYSIMSPFTFRSSIILLRVSTEEAEVLSWKTQVIYRVRSS</sequence>
<organism evidence="7 8">
    <name type="scientific">Nesidiocoris tenuis</name>
    <dbReference type="NCBI Taxonomy" id="355587"/>
    <lineage>
        <taxon>Eukaryota</taxon>
        <taxon>Metazoa</taxon>
        <taxon>Ecdysozoa</taxon>
        <taxon>Arthropoda</taxon>
        <taxon>Hexapoda</taxon>
        <taxon>Insecta</taxon>
        <taxon>Pterygota</taxon>
        <taxon>Neoptera</taxon>
        <taxon>Paraneoptera</taxon>
        <taxon>Hemiptera</taxon>
        <taxon>Heteroptera</taxon>
        <taxon>Panheteroptera</taxon>
        <taxon>Cimicomorpha</taxon>
        <taxon>Miridae</taxon>
        <taxon>Dicyphina</taxon>
        <taxon>Nesidiocoris</taxon>
    </lineage>
</organism>
<keyword evidence="3" id="KW-0804">Transcription</keyword>